<accession>E7AA49</accession>
<evidence type="ECO:0000313" key="2">
    <source>
        <dbReference type="EMBL" id="CBY82621.1"/>
    </source>
</evidence>
<feature type="region of interest" description="Disordered" evidence="1">
    <location>
        <begin position="375"/>
        <end position="423"/>
    </location>
</feature>
<reference evidence="2 3" key="1">
    <citation type="journal article" date="2011" name="Genome Biol. Evol.">
        <title>Comparative whole genome sequence analysis of the carcinogenic bacterial model pathogen Helicobacter felis.</title>
        <authorList>
            <person name="Arnold I.C."/>
            <person name="Zigova Z."/>
            <person name="Holden M."/>
            <person name="Lawley T.D."/>
            <person name="Rad R."/>
            <person name="Dougan G."/>
            <person name="Falkow S."/>
            <person name="Bentley S.D."/>
            <person name="Muller A."/>
        </authorList>
    </citation>
    <scope>NUCLEOTIDE SEQUENCE [LARGE SCALE GENOMIC DNA]</scope>
    <source>
        <strain evidence="3">ATCC 49179 / CCUG 28539 / NCTC 12436 / CS1</strain>
    </source>
</reference>
<gene>
    <name evidence="2" type="ordered locus">Hfelis_05370</name>
</gene>
<proteinExistence type="predicted"/>
<dbReference type="AlphaFoldDB" id="E7AA49"/>
<dbReference type="GeneID" id="36133698"/>
<protein>
    <submittedName>
        <fullName evidence="2">Probable ATP /GTP binding protein</fullName>
    </submittedName>
</protein>
<dbReference type="STRING" id="936155.HFELIS_05370"/>
<sequence>MIFNLLLLYNPFYKKDVIELHLEILKKEKRVAFGKIRSKSKDKEHKFLQTLQDIYKNVNSTNFLQLFLTDWDNLFVAKVEAVQSHLDQVRAPDYYQKEKHDVEAWFIVTDLRELERNNFIVVRDKHLPKFTTPNYGDHTFRLYGNDYDYPLIINMKEPHNYFERQEKFYPNVFKTQNFRNTKQSLIDVNLGVSAYSLHYESLDNIVYAELEYQANKQDPLYDFSTMLVKYSKVLEQESYLLIKDLIGFLSTIEPAILNVDCSLKHKKVTLEDIWQCKNVFKKDIDFKACQDLLRHRSFYDLKEKLPPFSASFALEQLPNELEKFAKIRNEGVHARAITLQEAQLTRSQILGVAIDQKTIKIPNSLVKNMLQVRHEIKPPSPPSSSTQKPSLAPQKPTLASSKPVPAKFKSKNPQTMHIVIRNR</sequence>
<organism evidence="2 3">
    <name type="scientific">Helicobacter felis (strain ATCC 49179 / CCUG 28539 / NCTC 12436 / CS1)</name>
    <dbReference type="NCBI Taxonomy" id="936155"/>
    <lineage>
        <taxon>Bacteria</taxon>
        <taxon>Pseudomonadati</taxon>
        <taxon>Campylobacterota</taxon>
        <taxon>Epsilonproteobacteria</taxon>
        <taxon>Campylobacterales</taxon>
        <taxon>Helicobacteraceae</taxon>
        <taxon>Helicobacter</taxon>
    </lineage>
</organism>
<dbReference type="Proteomes" id="UP000007934">
    <property type="component" value="Chromosome"/>
</dbReference>
<dbReference type="HOGENOM" id="CLU_066843_0_0_7"/>
<dbReference type="KEGG" id="hfe:HFELIS_05370"/>
<name>E7AA49_HELFC</name>
<dbReference type="eggNOG" id="ENOG50317TJ">
    <property type="taxonomic scope" value="Bacteria"/>
</dbReference>
<evidence type="ECO:0000313" key="3">
    <source>
        <dbReference type="Proteomes" id="UP000007934"/>
    </source>
</evidence>
<dbReference type="InterPro" id="IPR049682">
    <property type="entry name" value="HP0729-like"/>
</dbReference>
<dbReference type="EMBL" id="FQ670179">
    <property type="protein sequence ID" value="CBY82621.1"/>
    <property type="molecule type" value="Genomic_DNA"/>
</dbReference>
<dbReference type="RefSeq" id="WP_013468990.1">
    <property type="nucleotide sequence ID" value="NC_014810.2"/>
</dbReference>
<dbReference type="NCBIfam" id="NF041917">
    <property type="entry name" value="HP0729_fam"/>
    <property type="match status" value="1"/>
</dbReference>
<evidence type="ECO:0000256" key="1">
    <source>
        <dbReference type="SAM" id="MobiDB-lite"/>
    </source>
</evidence>
<keyword evidence="3" id="KW-1185">Reference proteome</keyword>